<reference evidence="4 6" key="2">
    <citation type="submission" date="2019-03" db="EMBL/GenBank/DDBJ databases">
        <title>Genomic Encyclopedia of Type Strains, Phase IV (KMG-IV): sequencing the most valuable type-strain genomes for metagenomic binning, comparative biology and taxonomic classification.</title>
        <authorList>
            <person name="Goeker M."/>
        </authorList>
    </citation>
    <scope>NUCLEOTIDE SEQUENCE [LARGE SCALE GENOMIC DNA]</scope>
    <source>
        <strain evidence="4 6">DSM 3764</strain>
    </source>
</reference>
<evidence type="ECO:0000256" key="1">
    <source>
        <dbReference type="ARBA" id="ARBA00022801"/>
    </source>
</evidence>
<evidence type="ECO:0000313" key="6">
    <source>
        <dbReference type="Proteomes" id="UP000295794"/>
    </source>
</evidence>
<proteinExistence type="predicted"/>
<dbReference type="EMBL" id="UGHR01000001">
    <property type="protein sequence ID" value="STQ89461.1"/>
    <property type="molecule type" value="Genomic_DNA"/>
</dbReference>
<dbReference type="Proteomes" id="UP000255108">
    <property type="component" value="Unassembled WGS sequence"/>
</dbReference>
<feature type="domain" description="Isochorismatase-like" evidence="2">
    <location>
        <begin position="4"/>
        <end position="141"/>
    </location>
</feature>
<evidence type="ECO:0000313" key="4">
    <source>
        <dbReference type="EMBL" id="TCU90434.1"/>
    </source>
</evidence>
<reference evidence="3 5" key="1">
    <citation type="submission" date="2018-06" db="EMBL/GenBank/DDBJ databases">
        <authorList>
            <consortium name="Pathogen Informatics"/>
            <person name="Doyle S."/>
        </authorList>
    </citation>
    <scope>NUCLEOTIDE SEQUENCE [LARGE SCALE GENOMIC DNA]</scope>
    <source>
        <strain evidence="3 5">NCTC11159</strain>
    </source>
</reference>
<dbReference type="EMBL" id="SMBT01000001">
    <property type="protein sequence ID" value="TCU90434.1"/>
    <property type="molecule type" value="Genomic_DNA"/>
</dbReference>
<dbReference type="RefSeq" id="WP_115225907.1">
    <property type="nucleotide sequence ID" value="NZ_CAWOLO010000001.1"/>
</dbReference>
<name>A0A377Q6K6_9NEIS</name>
<gene>
    <name evidence="4" type="ORF">EV682_101467</name>
    <name evidence="3" type="ORF">NCTC11159_00485</name>
</gene>
<dbReference type="PANTHER" id="PTHR43540:SF6">
    <property type="entry name" value="ISOCHORISMATASE-LIKE DOMAIN-CONTAINING PROTEIN"/>
    <property type="match status" value="1"/>
</dbReference>
<sequence length="183" mass="20300">MSNTALIVIDVQQSFLHRPFWCEDDVPEFQTNISQLIEACVAKNVPVVRIFHVSSGPFALESGFVKPLDWMPPQHDVVFHKHVHNAFSDTGLDYWLRTHNISKLLITGIRTEQCCETTARVGSDMGYEIDFITDATLTFAMTHPNTGRILSASDIKERTEVVLAGRFANLVSTAGAIKALAAV</sequence>
<organism evidence="3 5">
    <name type="scientific">Iodobacter fluviatilis</name>
    <dbReference type="NCBI Taxonomy" id="537"/>
    <lineage>
        <taxon>Bacteria</taxon>
        <taxon>Pseudomonadati</taxon>
        <taxon>Pseudomonadota</taxon>
        <taxon>Betaproteobacteria</taxon>
        <taxon>Neisseriales</taxon>
        <taxon>Chitinibacteraceae</taxon>
        <taxon>Iodobacter</taxon>
    </lineage>
</organism>
<evidence type="ECO:0000259" key="2">
    <source>
        <dbReference type="Pfam" id="PF00857"/>
    </source>
</evidence>
<accession>A0A377Q6K6</accession>
<dbReference type="Pfam" id="PF00857">
    <property type="entry name" value="Isochorismatase"/>
    <property type="match status" value="1"/>
</dbReference>
<dbReference type="InterPro" id="IPR000868">
    <property type="entry name" value="Isochorismatase-like_dom"/>
</dbReference>
<dbReference type="GO" id="GO:0016787">
    <property type="term" value="F:hydrolase activity"/>
    <property type="evidence" value="ECO:0007669"/>
    <property type="project" value="UniProtKB-KW"/>
</dbReference>
<dbReference type="InterPro" id="IPR036380">
    <property type="entry name" value="Isochorismatase-like_sf"/>
</dbReference>
<protein>
    <submittedName>
        <fullName evidence="4">Nicotinamidase-related amidase</fullName>
    </submittedName>
    <submittedName>
        <fullName evidence="3">Putative hydrolase</fullName>
    </submittedName>
</protein>
<dbReference type="OrthoDB" id="9781985at2"/>
<dbReference type="PANTHER" id="PTHR43540">
    <property type="entry name" value="PEROXYUREIDOACRYLATE/UREIDOACRYLATE AMIDOHYDROLASE-RELATED"/>
    <property type="match status" value="1"/>
</dbReference>
<dbReference type="InterPro" id="IPR050272">
    <property type="entry name" value="Isochorismatase-like_hydrls"/>
</dbReference>
<dbReference type="Proteomes" id="UP000295794">
    <property type="component" value="Unassembled WGS sequence"/>
</dbReference>
<evidence type="ECO:0000313" key="3">
    <source>
        <dbReference type="EMBL" id="STQ89461.1"/>
    </source>
</evidence>
<keyword evidence="6" id="KW-1185">Reference proteome</keyword>
<dbReference type="Gene3D" id="3.40.50.850">
    <property type="entry name" value="Isochorismatase-like"/>
    <property type="match status" value="1"/>
</dbReference>
<dbReference type="SUPFAM" id="SSF52499">
    <property type="entry name" value="Isochorismatase-like hydrolases"/>
    <property type="match status" value="1"/>
</dbReference>
<keyword evidence="1 3" id="KW-0378">Hydrolase</keyword>
<evidence type="ECO:0000313" key="5">
    <source>
        <dbReference type="Proteomes" id="UP000255108"/>
    </source>
</evidence>
<dbReference type="AlphaFoldDB" id="A0A377Q6K6"/>